<keyword evidence="15" id="KW-1185">Reference proteome</keyword>
<dbReference type="RefSeq" id="WP_189008663.1">
    <property type="nucleotide sequence ID" value="NZ_BMPP01000009.1"/>
</dbReference>
<dbReference type="Pfam" id="PF01872">
    <property type="entry name" value="RibD_C"/>
    <property type="match status" value="1"/>
</dbReference>
<dbReference type="InterPro" id="IPR002734">
    <property type="entry name" value="RibDG_C"/>
</dbReference>
<keyword evidence="8 12" id="KW-0862">Zinc</keyword>
<dbReference type="PIRSF" id="PIRSF006769">
    <property type="entry name" value="RibD"/>
    <property type="match status" value="1"/>
</dbReference>
<dbReference type="EMBL" id="BMPP01000009">
    <property type="protein sequence ID" value="GGK29071.1"/>
    <property type="molecule type" value="Genomic_DNA"/>
</dbReference>
<evidence type="ECO:0000256" key="10">
    <source>
        <dbReference type="ARBA" id="ARBA00023002"/>
    </source>
</evidence>
<keyword evidence="10 12" id="KW-0560">Oxidoreductase</keyword>
<dbReference type="InterPro" id="IPR050765">
    <property type="entry name" value="Riboflavin_Biosynth_HTPR"/>
</dbReference>
<dbReference type="EC" id="3.5.4.26" evidence="12"/>
<comment type="caution">
    <text evidence="14">The sequence shown here is derived from an EMBL/GenBank/DDBJ whole genome shotgun (WGS) entry which is preliminary data.</text>
</comment>
<dbReference type="Pfam" id="PF00383">
    <property type="entry name" value="dCMP_cyt_deam_1"/>
    <property type="match status" value="1"/>
</dbReference>
<sequence length="368" mass="38425">MYTEHPPDAEYMRLALSEAARGVGRTTPNPPVGCVIVQGGQVMGRGFHPRAGEPHAEVFALREAGEQARGATAYVTLEPCSHFGRTPPCVDALIAAGVARVVIAALDPNPRVGGQGASRLRAAGIDVTVGVAEEQAVHQQAGFRSLVMRGRPWVIYKYAMTLDGKVAALDTSGRSEANGLVTGLASRARVMAWRNEVDGIAVGSGTVTTDDPLLTTRGVEGGRDPRPVVFDGQGRTSASARVIRPGTVVVTAPGMDLSTHEAAGAQVIYAAQPREALTELGRLNFSTLFVEGGPTLAGSLLNAGLVDEVRAFVAPKLLGAGLNPLTGPLRPMREAQVLRDVTFEPLGADLLVRGLLNDIPRLNAGGAN</sequence>
<keyword evidence="9 12" id="KW-0521">NADP</keyword>
<comment type="catalytic activity">
    <reaction evidence="12">
        <text>5-amino-6-(5-phospho-D-ribitylamino)uracil + NADP(+) = 5-amino-6-(5-phospho-D-ribosylamino)uracil + NADPH + H(+)</text>
        <dbReference type="Rhea" id="RHEA:17845"/>
        <dbReference type="ChEBI" id="CHEBI:15378"/>
        <dbReference type="ChEBI" id="CHEBI:57783"/>
        <dbReference type="ChEBI" id="CHEBI:58349"/>
        <dbReference type="ChEBI" id="CHEBI:58421"/>
        <dbReference type="ChEBI" id="CHEBI:58453"/>
        <dbReference type="EC" id="1.1.1.193"/>
    </reaction>
</comment>
<evidence type="ECO:0000256" key="7">
    <source>
        <dbReference type="ARBA" id="ARBA00022723"/>
    </source>
</evidence>
<dbReference type="EC" id="1.1.1.193" evidence="12"/>
<gene>
    <name evidence="14" type="ORF">GCM10008955_23530</name>
</gene>
<evidence type="ECO:0000256" key="5">
    <source>
        <dbReference type="ARBA" id="ARBA00007417"/>
    </source>
</evidence>
<dbReference type="PROSITE" id="PS51747">
    <property type="entry name" value="CYT_DCMP_DEAMINASES_2"/>
    <property type="match status" value="1"/>
</dbReference>
<comment type="catalytic activity">
    <reaction evidence="12">
        <text>2,5-diamino-6-hydroxy-4-(5-phosphoribosylamino)-pyrimidine + H2O + H(+) = 5-amino-6-(5-phospho-D-ribosylamino)uracil + NH4(+)</text>
        <dbReference type="Rhea" id="RHEA:21868"/>
        <dbReference type="ChEBI" id="CHEBI:15377"/>
        <dbReference type="ChEBI" id="CHEBI:15378"/>
        <dbReference type="ChEBI" id="CHEBI:28938"/>
        <dbReference type="ChEBI" id="CHEBI:58453"/>
        <dbReference type="ChEBI" id="CHEBI:58614"/>
        <dbReference type="EC" id="3.5.4.26"/>
    </reaction>
</comment>
<keyword evidence="6 12" id="KW-0686">Riboflavin biosynthesis</keyword>
<evidence type="ECO:0000256" key="9">
    <source>
        <dbReference type="ARBA" id="ARBA00022857"/>
    </source>
</evidence>
<accession>A0ABQ2EZX7</accession>
<dbReference type="SUPFAM" id="SSF53927">
    <property type="entry name" value="Cytidine deaminase-like"/>
    <property type="match status" value="1"/>
</dbReference>
<proteinExistence type="inferred from homology"/>
<evidence type="ECO:0000256" key="4">
    <source>
        <dbReference type="ARBA" id="ARBA00005259"/>
    </source>
</evidence>
<comment type="function">
    <text evidence="1 12">Converts 2,5-diamino-6-(ribosylamino)-4(3h)-pyrimidinone 5'-phosphate into 5-amino-6-(ribosylamino)-2,4(1h,3h)-pyrimidinedione 5'-phosphate.</text>
</comment>
<evidence type="ECO:0000256" key="1">
    <source>
        <dbReference type="ARBA" id="ARBA00002151"/>
    </source>
</evidence>
<comment type="pathway">
    <text evidence="3 12">Cofactor biosynthesis; riboflavin biosynthesis; 5-amino-6-(D-ribitylamino)uracil from GTP: step 3/4.</text>
</comment>
<dbReference type="Gene3D" id="3.40.430.10">
    <property type="entry name" value="Dihydrofolate Reductase, subunit A"/>
    <property type="match status" value="1"/>
</dbReference>
<comment type="similarity">
    <text evidence="4 12">In the N-terminal section; belongs to the cytidine and deoxycytidylate deaminase family.</text>
</comment>
<evidence type="ECO:0000256" key="11">
    <source>
        <dbReference type="ARBA" id="ARBA00023268"/>
    </source>
</evidence>
<dbReference type="InterPro" id="IPR016193">
    <property type="entry name" value="Cytidine_deaminase-like"/>
</dbReference>
<evidence type="ECO:0000313" key="15">
    <source>
        <dbReference type="Proteomes" id="UP000647587"/>
    </source>
</evidence>
<dbReference type="SUPFAM" id="SSF53597">
    <property type="entry name" value="Dihydrofolate reductase-like"/>
    <property type="match status" value="1"/>
</dbReference>
<feature type="domain" description="CMP/dCMP-type deaminase" evidence="13">
    <location>
        <begin position="6"/>
        <end position="127"/>
    </location>
</feature>
<evidence type="ECO:0000256" key="6">
    <source>
        <dbReference type="ARBA" id="ARBA00022619"/>
    </source>
</evidence>
<dbReference type="PANTHER" id="PTHR38011:SF7">
    <property type="entry name" value="2,5-DIAMINO-6-RIBOSYLAMINO-4(3H)-PYRIMIDINONE 5'-PHOSPHATE REDUCTASE"/>
    <property type="match status" value="1"/>
</dbReference>
<dbReference type="Gene3D" id="3.40.140.10">
    <property type="entry name" value="Cytidine Deaminase, domain 2"/>
    <property type="match status" value="1"/>
</dbReference>
<evidence type="ECO:0000259" key="13">
    <source>
        <dbReference type="PROSITE" id="PS51747"/>
    </source>
</evidence>
<name>A0ABQ2EZX7_9DEIO</name>
<organism evidence="14 15">
    <name type="scientific">Deinococcus malanensis</name>
    <dbReference type="NCBI Taxonomy" id="1706855"/>
    <lineage>
        <taxon>Bacteria</taxon>
        <taxon>Thermotogati</taxon>
        <taxon>Deinococcota</taxon>
        <taxon>Deinococci</taxon>
        <taxon>Deinococcales</taxon>
        <taxon>Deinococcaceae</taxon>
        <taxon>Deinococcus</taxon>
    </lineage>
</organism>
<keyword evidence="7 12" id="KW-0479">Metal-binding</keyword>
<evidence type="ECO:0000256" key="3">
    <source>
        <dbReference type="ARBA" id="ARBA00004910"/>
    </source>
</evidence>
<dbReference type="NCBIfam" id="TIGR00326">
    <property type="entry name" value="eubact_ribD"/>
    <property type="match status" value="1"/>
</dbReference>
<dbReference type="PANTHER" id="PTHR38011">
    <property type="entry name" value="DIHYDROFOLATE REDUCTASE FAMILY PROTEIN (AFU_ORTHOLOGUE AFUA_8G06820)"/>
    <property type="match status" value="1"/>
</dbReference>
<dbReference type="Proteomes" id="UP000647587">
    <property type="component" value="Unassembled WGS sequence"/>
</dbReference>
<dbReference type="PROSITE" id="PS00903">
    <property type="entry name" value="CYT_DCMP_DEAMINASES_1"/>
    <property type="match status" value="1"/>
</dbReference>
<dbReference type="InterPro" id="IPR024072">
    <property type="entry name" value="DHFR-like_dom_sf"/>
</dbReference>
<evidence type="ECO:0000256" key="8">
    <source>
        <dbReference type="ARBA" id="ARBA00022833"/>
    </source>
</evidence>
<dbReference type="InterPro" id="IPR004794">
    <property type="entry name" value="Eubact_RibD"/>
</dbReference>
<dbReference type="InterPro" id="IPR002125">
    <property type="entry name" value="CMP_dCMP_dom"/>
</dbReference>
<evidence type="ECO:0000313" key="14">
    <source>
        <dbReference type="EMBL" id="GGK29071.1"/>
    </source>
</evidence>
<dbReference type="CDD" id="cd01284">
    <property type="entry name" value="Riboflavin_deaminase-reductase"/>
    <property type="match status" value="1"/>
</dbReference>
<reference evidence="15" key="1">
    <citation type="journal article" date="2019" name="Int. J. Syst. Evol. Microbiol.">
        <title>The Global Catalogue of Microorganisms (GCM) 10K type strain sequencing project: providing services to taxonomists for standard genome sequencing and annotation.</title>
        <authorList>
            <consortium name="The Broad Institute Genomics Platform"/>
            <consortium name="The Broad Institute Genome Sequencing Center for Infectious Disease"/>
            <person name="Wu L."/>
            <person name="Ma J."/>
        </authorList>
    </citation>
    <scope>NUCLEOTIDE SEQUENCE [LARGE SCALE GENOMIC DNA]</scope>
    <source>
        <strain evidence="15">JCM 30331</strain>
    </source>
</reference>
<dbReference type="InterPro" id="IPR016192">
    <property type="entry name" value="APOBEC/CMP_deaminase_Zn-bd"/>
</dbReference>
<evidence type="ECO:0000256" key="12">
    <source>
        <dbReference type="PIRNR" id="PIRNR006769"/>
    </source>
</evidence>
<comment type="similarity">
    <text evidence="5 12">In the C-terminal section; belongs to the HTP reductase family.</text>
</comment>
<evidence type="ECO:0000256" key="2">
    <source>
        <dbReference type="ARBA" id="ARBA00004882"/>
    </source>
</evidence>
<comment type="pathway">
    <text evidence="2 12">Cofactor biosynthesis; riboflavin biosynthesis; 5-amino-6-(D-ribitylamino)uracil from GTP: step 2/4.</text>
</comment>
<protein>
    <recommendedName>
        <fullName evidence="12">Riboflavin biosynthesis protein RibD</fullName>
    </recommendedName>
    <domain>
        <recommendedName>
            <fullName evidence="12">Diaminohydroxyphosphoribosylaminopyrimidine deaminase</fullName>
            <shortName evidence="12">DRAP deaminase</shortName>
            <ecNumber evidence="12">3.5.4.26</ecNumber>
        </recommendedName>
        <alternativeName>
            <fullName evidence="12">Riboflavin-specific deaminase</fullName>
        </alternativeName>
    </domain>
    <domain>
        <recommendedName>
            <fullName evidence="12">5-amino-6-(5-phosphoribosylamino)uracil reductase</fullName>
            <ecNumber evidence="12">1.1.1.193</ecNumber>
        </recommendedName>
        <alternativeName>
            <fullName evidence="12">HTP reductase</fullName>
        </alternativeName>
    </domain>
</protein>
<comment type="cofactor">
    <cofactor evidence="12">
        <name>Zn(2+)</name>
        <dbReference type="ChEBI" id="CHEBI:29105"/>
    </cofactor>
    <text evidence="12">Binds 1 zinc ion.</text>
</comment>
<keyword evidence="12" id="KW-0378">Hydrolase</keyword>
<keyword evidence="11" id="KW-0511">Multifunctional enzyme</keyword>